<evidence type="ECO:0000256" key="1">
    <source>
        <dbReference type="SAM" id="MobiDB-lite"/>
    </source>
</evidence>
<comment type="caution">
    <text evidence="3">The sequence shown here is derived from an EMBL/GenBank/DDBJ whole genome shotgun (WGS) entry which is preliminary data.</text>
</comment>
<keyword evidence="2" id="KW-0472">Membrane</keyword>
<evidence type="ECO:0000313" key="4">
    <source>
        <dbReference type="Proteomes" id="UP000091857"/>
    </source>
</evidence>
<organism evidence="3 4">
    <name type="scientific">Manihot esculenta</name>
    <name type="common">Cassava</name>
    <name type="synonym">Jatropha manihot</name>
    <dbReference type="NCBI Taxonomy" id="3983"/>
    <lineage>
        <taxon>Eukaryota</taxon>
        <taxon>Viridiplantae</taxon>
        <taxon>Streptophyta</taxon>
        <taxon>Embryophyta</taxon>
        <taxon>Tracheophyta</taxon>
        <taxon>Spermatophyta</taxon>
        <taxon>Magnoliopsida</taxon>
        <taxon>eudicotyledons</taxon>
        <taxon>Gunneridae</taxon>
        <taxon>Pentapetalae</taxon>
        <taxon>rosids</taxon>
        <taxon>fabids</taxon>
        <taxon>Malpighiales</taxon>
        <taxon>Euphorbiaceae</taxon>
        <taxon>Crotonoideae</taxon>
        <taxon>Manihoteae</taxon>
        <taxon>Manihot</taxon>
    </lineage>
</organism>
<dbReference type="Proteomes" id="UP000091857">
    <property type="component" value="Chromosome 8"/>
</dbReference>
<feature type="region of interest" description="Disordered" evidence="1">
    <location>
        <begin position="1"/>
        <end position="22"/>
    </location>
</feature>
<name>A0A2C9VEU5_MANES</name>
<sequence>MANSNASEQPSASLALTPDNINPQKDELLFSGDRKFAVHGEIMLLVLVLLFAFFLLFIIYFLFKRRYNYDSPKLSQSELVSQMNPSAAIFKVQLKDGTNLMQVTQQPL</sequence>
<dbReference type="OMA" id="PDIVHTQ"/>
<feature type="transmembrane region" description="Helical" evidence="2">
    <location>
        <begin position="42"/>
        <end position="63"/>
    </location>
</feature>
<accession>A0A2C9VEU5</accession>
<keyword evidence="2" id="KW-1133">Transmembrane helix</keyword>
<keyword evidence="2" id="KW-0812">Transmembrane</keyword>
<dbReference type="AlphaFoldDB" id="A0A2C9VEU5"/>
<evidence type="ECO:0000256" key="2">
    <source>
        <dbReference type="SAM" id="Phobius"/>
    </source>
</evidence>
<proteinExistence type="predicted"/>
<gene>
    <name evidence="3" type="ORF">MANES_08G095100v8</name>
</gene>
<reference evidence="4" key="1">
    <citation type="journal article" date="2016" name="Nat. Biotechnol.">
        <title>Sequencing wild and cultivated cassava and related species reveals extensive interspecific hybridization and genetic diversity.</title>
        <authorList>
            <person name="Bredeson J.V."/>
            <person name="Lyons J.B."/>
            <person name="Prochnik S.E."/>
            <person name="Wu G.A."/>
            <person name="Ha C.M."/>
            <person name="Edsinger-Gonzales E."/>
            <person name="Grimwood J."/>
            <person name="Schmutz J."/>
            <person name="Rabbi I.Y."/>
            <person name="Egesi C."/>
            <person name="Nauluvula P."/>
            <person name="Lebot V."/>
            <person name="Ndunguru J."/>
            <person name="Mkamilo G."/>
            <person name="Bart R.S."/>
            <person name="Setter T.L."/>
            <person name="Gleadow R.M."/>
            <person name="Kulakow P."/>
            <person name="Ferguson M.E."/>
            <person name="Rounsley S."/>
            <person name="Rokhsar D.S."/>
        </authorList>
    </citation>
    <scope>NUCLEOTIDE SEQUENCE [LARGE SCALE GENOMIC DNA]</scope>
    <source>
        <strain evidence="4">cv. AM560-2</strain>
    </source>
</reference>
<evidence type="ECO:0000313" key="3">
    <source>
        <dbReference type="EMBL" id="OAY43752.1"/>
    </source>
</evidence>
<dbReference type="Gramene" id="Manes.08G095100.1.v8.1">
    <property type="protein sequence ID" value="Manes.08G095100.1.v8.1.CDS.1"/>
    <property type="gene ID" value="Manes.08G095100.v8.1"/>
</dbReference>
<dbReference type="EMBL" id="CM004394">
    <property type="protein sequence ID" value="OAY43752.1"/>
    <property type="molecule type" value="Genomic_DNA"/>
</dbReference>
<protein>
    <submittedName>
        <fullName evidence="3">Uncharacterized protein</fullName>
    </submittedName>
</protein>
<keyword evidence="4" id="KW-1185">Reference proteome</keyword>